<proteinExistence type="predicted"/>
<dbReference type="PANTHER" id="PTHR43037:SF1">
    <property type="entry name" value="BLL1128 PROTEIN"/>
    <property type="match status" value="1"/>
</dbReference>
<dbReference type="RefSeq" id="WP_386709237.1">
    <property type="nucleotide sequence ID" value="NZ_JBHRYF010000008.1"/>
</dbReference>
<evidence type="ECO:0000313" key="4">
    <source>
        <dbReference type="EMBL" id="MFC3660201.1"/>
    </source>
</evidence>
<comment type="caution">
    <text evidence="4">The sequence shown here is derived from an EMBL/GenBank/DDBJ whole genome shotgun (WGS) entry which is preliminary data.</text>
</comment>
<keyword evidence="2 4" id="KW-0378">Hydrolase</keyword>
<dbReference type="Gene3D" id="3.40.50.1820">
    <property type="entry name" value="alpha/beta hydrolase"/>
    <property type="match status" value="1"/>
</dbReference>
<keyword evidence="5" id="KW-1185">Reference proteome</keyword>
<dbReference type="InterPro" id="IPR029058">
    <property type="entry name" value="AB_hydrolase_fold"/>
</dbReference>
<dbReference type="Proteomes" id="UP001595724">
    <property type="component" value="Unassembled WGS sequence"/>
</dbReference>
<evidence type="ECO:0000256" key="3">
    <source>
        <dbReference type="SAM" id="MobiDB-lite"/>
    </source>
</evidence>
<feature type="region of interest" description="Disordered" evidence="3">
    <location>
        <begin position="1"/>
        <end position="23"/>
    </location>
</feature>
<evidence type="ECO:0000256" key="2">
    <source>
        <dbReference type="ARBA" id="ARBA00022801"/>
    </source>
</evidence>
<organism evidence="4 5">
    <name type="scientific">Luteimonas notoginsengisoli</name>
    <dbReference type="NCBI Taxonomy" id="1578200"/>
    <lineage>
        <taxon>Bacteria</taxon>
        <taxon>Pseudomonadati</taxon>
        <taxon>Pseudomonadota</taxon>
        <taxon>Gammaproteobacteria</taxon>
        <taxon>Lysobacterales</taxon>
        <taxon>Lysobacteraceae</taxon>
        <taxon>Luteimonas</taxon>
    </lineage>
</organism>
<name>A0ABV7UTA3_9GAMM</name>
<dbReference type="Pfam" id="PF10503">
    <property type="entry name" value="Esterase_PHB"/>
    <property type="match status" value="1"/>
</dbReference>
<dbReference type="NCBIfam" id="TIGR01840">
    <property type="entry name" value="esterase_phb"/>
    <property type="match status" value="1"/>
</dbReference>
<dbReference type="SUPFAM" id="SSF53474">
    <property type="entry name" value="alpha/beta-Hydrolases"/>
    <property type="match status" value="1"/>
</dbReference>
<keyword evidence="1" id="KW-0732">Signal</keyword>
<dbReference type="InterPro" id="IPR010126">
    <property type="entry name" value="Esterase_phb"/>
</dbReference>
<dbReference type="InterPro" id="IPR050955">
    <property type="entry name" value="Plant_Biomass_Hydrol_Est"/>
</dbReference>
<gene>
    <name evidence="4" type="ORF">ACFOM9_09005</name>
</gene>
<reference evidence="5" key="1">
    <citation type="journal article" date="2019" name="Int. J. Syst. Evol. Microbiol.">
        <title>The Global Catalogue of Microorganisms (GCM) 10K type strain sequencing project: providing services to taxonomists for standard genome sequencing and annotation.</title>
        <authorList>
            <consortium name="The Broad Institute Genomics Platform"/>
            <consortium name="The Broad Institute Genome Sequencing Center for Infectious Disease"/>
            <person name="Wu L."/>
            <person name="Ma J."/>
        </authorList>
    </citation>
    <scope>NUCLEOTIDE SEQUENCE [LARGE SCALE GENOMIC DNA]</scope>
    <source>
        <strain evidence="5">KCTC 42211</strain>
    </source>
</reference>
<protein>
    <submittedName>
        <fullName evidence="4">Alpha/beta hydrolase family esterase</fullName>
    </submittedName>
</protein>
<feature type="region of interest" description="Disordered" evidence="3">
    <location>
        <begin position="109"/>
        <end position="143"/>
    </location>
</feature>
<dbReference type="PANTHER" id="PTHR43037">
    <property type="entry name" value="UNNAMED PRODUCT-RELATED"/>
    <property type="match status" value="1"/>
</dbReference>
<sequence length="426" mass="43616">MGQRITGNVPAPPRRAADEARVDAPATRMSFQAAPSAHALPGSTLNLIATLLRRTNAPGAAESPKTSRPGVDVAATIEQALDMAGLGRGAGAGPDVRAIIGDALSQAGLGSRPAPLQDTATTPQAPADLRKPGVDGHAPTTRGQWLSRSFSNAAGTLGYRLYVPAGHDPAAAAQVPLVVMLHGCTQSPDDFAAGTRMNELADTHGFLVAYPAQTAKANGSKCWNWFRGGDQARGRGEPALIAGIAQQVAADERIDPRRVFVAGLSAGAAMAVILGRTYPDVFAAIGAHSGLPFAAAHDVASAFSAMRASPAGMRERPVGGAVPTIVFHGDADHTVASGNGRAIAGDATTGAMQSTTQAGVAAGGRSYTREVLTDADWRPRVELWTLHGAGHAWSGGSAKGTYTDPSGPDASAEMVRFFLQLPVAAH</sequence>
<dbReference type="EMBL" id="JBHRYF010000008">
    <property type="protein sequence ID" value="MFC3660201.1"/>
    <property type="molecule type" value="Genomic_DNA"/>
</dbReference>
<evidence type="ECO:0000256" key="1">
    <source>
        <dbReference type="ARBA" id="ARBA00022729"/>
    </source>
</evidence>
<evidence type="ECO:0000313" key="5">
    <source>
        <dbReference type="Proteomes" id="UP001595724"/>
    </source>
</evidence>
<dbReference type="GO" id="GO:0016787">
    <property type="term" value="F:hydrolase activity"/>
    <property type="evidence" value="ECO:0007669"/>
    <property type="project" value="UniProtKB-KW"/>
</dbReference>
<accession>A0ABV7UTA3</accession>